<reference evidence="5" key="1">
    <citation type="submission" date="2012-06" db="EMBL/GenBank/DDBJ databases">
        <title>The complete genome of Flexibacter litoralis DSM 6794.</title>
        <authorList>
            <person name="Lucas S."/>
            <person name="Copeland A."/>
            <person name="Lapidus A."/>
            <person name="Glavina del Rio T."/>
            <person name="Dalin E."/>
            <person name="Tice H."/>
            <person name="Bruce D."/>
            <person name="Goodwin L."/>
            <person name="Pitluck S."/>
            <person name="Peters L."/>
            <person name="Ovchinnikova G."/>
            <person name="Lu M."/>
            <person name="Kyrpides N."/>
            <person name="Mavromatis K."/>
            <person name="Ivanova N."/>
            <person name="Brettin T."/>
            <person name="Detter J.C."/>
            <person name="Han C."/>
            <person name="Larimer F."/>
            <person name="Land M."/>
            <person name="Hauser L."/>
            <person name="Markowitz V."/>
            <person name="Cheng J.-F."/>
            <person name="Hugenholtz P."/>
            <person name="Woyke T."/>
            <person name="Wu D."/>
            <person name="Spring S."/>
            <person name="Lang E."/>
            <person name="Kopitz M."/>
            <person name="Brambilla E."/>
            <person name="Klenk H.-P."/>
            <person name="Eisen J.A."/>
        </authorList>
    </citation>
    <scope>NUCLEOTIDE SEQUENCE [LARGE SCALE GENOMIC DNA]</scope>
    <source>
        <strain evidence="5">ATCC 23117 / DSM 6794 / NBRC 15988 / NCIMB 1366 / Sio-4</strain>
    </source>
</reference>
<dbReference type="Pfam" id="PF16655">
    <property type="entry name" value="PhoD_N"/>
    <property type="match status" value="1"/>
</dbReference>
<feature type="domain" description="Phospholipase D N-terminal" evidence="2">
    <location>
        <begin position="66"/>
        <end position="157"/>
    </location>
</feature>
<accession>I4AK16</accession>
<dbReference type="EMBL" id="CP003345">
    <property type="protein sequence ID" value="AFM04301.1"/>
    <property type="molecule type" value="Genomic_DNA"/>
</dbReference>
<dbReference type="NCBIfam" id="TIGR04183">
    <property type="entry name" value="Por_Secre_tail"/>
    <property type="match status" value="1"/>
</dbReference>
<dbReference type="Proteomes" id="UP000006054">
    <property type="component" value="Chromosome"/>
</dbReference>
<dbReference type="CDD" id="cd07389">
    <property type="entry name" value="MPP_PhoD"/>
    <property type="match status" value="1"/>
</dbReference>
<dbReference type="KEGG" id="fli:Fleli_1911"/>
<dbReference type="OrthoDB" id="9763616at2"/>
<feature type="domain" description="Secretion system C-terminal sorting" evidence="3">
    <location>
        <begin position="614"/>
        <end position="691"/>
    </location>
</feature>
<dbReference type="InterPro" id="IPR038607">
    <property type="entry name" value="PhoD-like_sf"/>
</dbReference>
<dbReference type="PANTHER" id="PTHR43606:SF7">
    <property type="entry name" value="PHOSPHATASE, PUTATIVE (AFU_ORTHOLOGUE AFUA_6G08710)-RELATED"/>
    <property type="match status" value="1"/>
</dbReference>
<feature type="domain" description="PhoD-like phosphatase metallophosphatase" evidence="1">
    <location>
        <begin position="169"/>
        <end position="540"/>
    </location>
</feature>
<proteinExistence type="predicted"/>
<dbReference type="AlphaFoldDB" id="I4AK16"/>
<dbReference type="InterPro" id="IPR052900">
    <property type="entry name" value="Phospholipid_Metab_Enz"/>
</dbReference>
<dbReference type="STRING" id="880071.Fleli_1911"/>
<dbReference type="SUPFAM" id="SSF56300">
    <property type="entry name" value="Metallo-dependent phosphatases"/>
    <property type="match status" value="1"/>
</dbReference>
<dbReference type="PATRIC" id="fig|880071.3.peg.1894"/>
<dbReference type="InterPro" id="IPR026444">
    <property type="entry name" value="Secre_tail"/>
</dbReference>
<dbReference type="Pfam" id="PF09423">
    <property type="entry name" value="PhoD"/>
    <property type="match status" value="1"/>
</dbReference>
<gene>
    <name evidence="4" type="ordered locus">Fleli_1911</name>
</gene>
<protein>
    <submittedName>
        <fullName evidence="4">Phosphodiesterase/alkaline phosphatase D</fullName>
    </submittedName>
</protein>
<evidence type="ECO:0000259" key="1">
    <source>
        <dbReference type="Pfam" id="PF09423"/>
    </source>
</evidence>
<name>I4AK16_BERLS</name>
<dbReference type="InterPro" id="IPR032093">
    <property type="entry name" value="PhoD_N"/>
</dbReference>
<keyword evidence="5" id="KW-1185">Reference proteome</keyword>
<dbReference type="eggNOG" id="COG3540">
    <property type="taxonomic scope" value="Bacteria"/>
</dbReference>
<evidence type="ECO:0000259" key="3">
    <source>
        <dbReference type="Pfam" id="PF18962"/>
    </source>
</evidence>
<dbReference type="RefSeq" id="WP_014797752.1">
    <property type="nucleotide sequence ID" value="NC_018018.1"/>
</dbReference>
<dbReference type="PANTHER" id="PTHR43606">
    <property type="entry name" value="PHOSPHATASE, PUTATIVE (AFU_ORTHOLOGUE AFUA_6G08710)-RELATED"/>
    <property type="match status" value="1"/>
</dbReference>
<evidence type="ECO:0000313" key="4">
    <source>
        <dbReference type="EMBL" id="AFM04301.1"/>
    </source>
</evidence>
<dbReference type="Pfam" id="PF18962">
    <property type="entry name" value="Por_Secre_tail"/>
    <property type="match status" value="1"/>
</dbReference>
<sequence precursor="true">MQKITLLYILFLVISLPAFGQDMSKITKIVSPTAQAAPTSLKRKISKINAQNEDLPFEERLKPFYHGVASGDPLSDRVIIWTRVTPNAETQTDDIPVKWYLTSDVELQNVVAEGEFTTNADRDFTVKIDVVGLDANTTYYYYFSALKANSLIGRTKTAPDETSAEHLKFAVVSCQNYEAGYFNAFGRIADRNDLDAVVHLGDYIYEYGKGVYGANLIERSHQPETEILTAADYRTRYSLYRLDHNLRRAHQQHPFITIWDDHEFANDSYKDGAQNHTDSTEGSWADRKTISKRVYDEWMPIRTVNTGIYRVINYGNLMDLIMIDTRIEGRDEQINDVTNPLMYAPNRTLLGQTQKEWFLDKLGNSTAKWKVIGNQVIFSEFNVGWAAAALTPPQTPEQIESGFTDIWDGYPIERDNIIDFMSDNSIDNVVWLTGDFHSTFAFDVAKRPSIFGFDQATPTYNAETGEGSVAVEFATPSIASANFDENVGTATATALEYQINKPLPAPLEGVNPNPHMKFVDLDRHGYFILDIKEEAVQADWFFVEKVLEPTEIEEFAQGWLTTDGRNHLTKADAQTAPKTTQATVAPDEVPEYIDEITGIFSPKNEFTDIAILSLYPNPSSTIALVNYAVARPMNVTIKLIDSQGKIVKVINEQKNVSGNFALQFSVKDLSTGVYILQFETEKGQISRRMVVGK</sequence>
<dbReference type="HOGENOM" id="CLU_015982_1_0_10"/>
<dbReference type="Gene3D" id="2.60.40.380">
    <property type="entry name" value="Purple acid phosphatase-like, N-terminal"/>
    <property type="match status" value="1"/>
</dbReference>
<dbReference type="InterPro" id="IPR018946">
    <property type="entry name" value="PhoD-like_MPP"/>
</dbReference>
<evidence type="ECO:0000313" key="5">
    <source>
        <dbReference type="Proteomes" id="UP000006054"/>
    </source>
</evidence>
<evidence type="ECO:0000259" key="2">
    <source>
        <dbReference type="Pfam" id="PF16655"/>
    </source>
</evidence>
<organism evidence="4 5">
    <name type="scientific">Bernardetia litoralis (strain ATCC 23117 / DSM 6794 / NBRC 15988 / NCIMB 1366 / Fx l1 / Sio-4)</name>
    <name type="common">Flexibacter litoralis</name>
    <dbReference type="NCBI Taxonomy" id="880071"/>
    <lineage>
        <taxon>Bacteria</taxon>
        <taxon>Pseudomonadati</taxon>
        <taxon>Bacteroidota</taxon>
        <taxon>Cytophagia</taxon>
        <taxon>Cytophagales</taxon>
        <taxon>Bernardetiaceae</taxon>
        <taxon>Bernardetia</taxon>
    </lineage>
</organism>
<dbReference type="Gene3D" id="3.60.21.70">
    <property type="entry name" value="PhoD-like phosphatase"/>
    <property type="match status" value="1"/>
</dbReference>
<dbReference type="InterPro" id="IPR029052">
    <property type="entry name" value="Metallo-depent_PP-like"/>
</dbReference>